<sequence>MSSGYCSSKREMESITVQWERIEAHLRSHPALDESSKPFLNSGATEEEIVAAEAAVGVRFPEDFRASLERHNGQAREEVLLGMGALLSTREIVEQWGVWNELLEGGSFEEDFCSKPEPGVKANWWNSRWIPVTHDGGGDHDCIDMDPAEGGTVGQIIEMWHDDDIRPLRAPSFLSWLTAAASGLEDGTLVWEEGVGFFPKQQK</sequence>
<name>A0A8T0I800_CERPU</name>
<evidence type="ECO:0000313" key="2">
    <source>
        <dbReference type="EMBL" id="KAG0578553.1"/>
    </source>
</evidence>
<dbReference type="InterPro" id="IPR051873">
    <property type="entry name" value="KNR4/SMI1_regulator"/>
</dbReference>
<dbReference type="Pfam" id="PF09346">
    <property type="entry name" value="SMI1_KNR4"/>
    <property type="match status" value="1"/>
</dbReference>
<dbReference type="PANTHER" id="PTHR47432:SF1">
    <property type="entry name" value="CELL WALL ASSEMBLY REGULATOR SMI1"/>
    <property type="match status" value="1"/>
</dbReference>
<accession>A0A8T0I800</accession>
<dbReference type="Gene3D" id="3.40.1580.10">
    <property type="entry name" value="SMI1/KNR4-like"/>
    <property type="match status" value="1"/>
</dbReference>
<dbReference type="SMART" id="SM00860">
    <property type="entry name" value="SMI1_KNR4"/>
    <property type="match status" value="1"/>
</dbReference>
<comment type="caution">
    <text evidence="2">The sequence shown here is derived from an EMBL/GenBank/DDBJ whole genome shotgun (WGS) entry which is preliminary data.</text>
</comment>
<dbReference type="PANTHER" id="PTHR47432">
    <property type="entry name" value="CELL WALL ASSEMBLY REGULATOR SMI1"/>
    <property type="match status" value="1"/>
</dbReference>
<organism evidence="2 3">
    <name type="scientific">Ceratodon purpureus</name>
    <name type="common">Fire moss</name>
    <name type="synonym">Dicranum purpureum</name>
    <dbReference type="NCBI Taxonomy" id="3225"/>
    <lineage>
        <taxon>Eukaryota</taxon>
        <taxon>Viridiplantae</taxon>
        <taxon>Streptophyta</taxon>
        <taxon>Embryophyta</taxon>
        <taxon>Bryophyta</taxon>
        <taxon>Bryophytina</taxon>
        <taxon>Bryopsida</taxon>
        <taxon>Dicranidae</taxon>
        <taxon>Pseudoditrichales</taxon>
        <taxon>Ditrichaceae</taxon>
        <taxon>Ceratodon</taxon>
    </lineage>
</organism>
<dbReference type="AlphaFoldDB" id="A0A8T0I800"/>
<dbReference type="InterPro" id="IPR018958">
    <property type="entry name" value="Knr4/Smi1-like_dom"/>
</dbReference>
<evidence type="ECO:0000313" key="3">
    <source>
        <dbReference type="Proteomes" id="UP000822688"/>
    </source>
</evidence>
<reference evidence="2" key="1">
    <citation type="submission" date="2020-06" db="EMBL/GenBank/DDBJ databases">
        <title>WGS assembly of Ceratodon purpureus strain R40.</title>
        <authorList>
            <person name="Carey S.B."/>
            <person name="Jenkins J."/>
            <person name="Shu S."/>
            <person name="Lovell J.T."/>
            <person name="Sreedasyam A."/>
            <person name="Maumus F."/>
            <person name="Tiley G.P."/>
            <person name="Fernandez-Pozo N."/>
            <person name="Barry K."/>
            <person name="Chen C."/>
            <person name="Wang M."/>
            <person name="Lipzen A."/>
            <person name="Daum C."/>
            <person name="Saski C.A."/>
            <person name="Payton A.C."/>
            <person name="Mcbreen J.C."/>
            <person name="Conrad R.E."/>
            <person name="Kollar L.M."/>
            <person name="Olsson S."/>
            <person name="Huttunen S."/>
            <person name="Landis J.B."/>
            <person name="Wickett N.J."/>
            <person name="Johnson M.G."/>
            <person name="Rensing S.A."/>
            <person name="Grimwood J."/>
            <person name="Schmutz J."/>
            <person name="Mcdaniel S.F."/>
        </authorList>
    </citation>
    <scope>NUCLEOTIDE SEQUENCE</scope>
    <source>
        <strain evidence="2">R40</strain>
    </source>
</reference>
<dbReference type="InterPro" id="IPR037883">
    <property type="entry name" value="Knr4/Smi1-like_sf"/>
</dbReference>
<proteinExistence type="predicted"/>
<evidence type="ECO:0000259" key="1">
    <source>
        <dbReference type="SMART" id="SM00860"/>
    </source>
</evidence>
<keyword evidence="3" id="KW-1185">Reference proteome</keyword>
<dbReference type="SUPFAM" id="SSF160631">
    <property type="entry name" value="SMI1/KNR4-like"/>
    <property type="match status" value="1"/>
</dbReference>
<protein>
    <recommendedName>
        <fullName evidence="1">Knr4/Smi1-like domain-containing protein</fullName>
    </recommendedName>
</protein>
<dbReference type="EMBL" id="CM026424">
    <property type="protein sequence ID" value="KAG0578553.1"/>
    <property type="molecule type" value="Genomic_DNA"/>
</dbReference>
<gene>
    <name evidence="2" type="ORF">KC19_4G032500</name>
</gene>
<feature type="domain" description="Knr4/Smi1-like" evidence="1">
    <location>
        <begin position="43"/>
        <end position="179"/>
    </location>
</feature>
<dbReference type="Proteomes" id="UP000822688">
    <property type="component" value="Chromosome 4"/>
</dbReference>